<evidence type="ECO:0000256" key="1">
    <source>
        <dbReference type="SAM" id="MobiDB-lite"/>
    </source>
</evidence>
<dbReference type="InterPro" id="IPR027974">
    <property type="entry name" value="DUF4470"/>
</dbReference>
<dbReference type="Proteomes" id="UP000298327">
    <property type="component" value="Unassembled WGS sequence"/>
</dbReference>
<dbReference type="Pfam" id="PF14737">
    <property type="entry name" value="DUF4470"/>
    <property type="match status" value="1"/>
</dbReference>
<name>A0A4Y9Z8Y4_9AGAM</name>
<comment type="caution">
    <text evidence="3">The sequence shown here is derived from an EMBL/GenBank/DDBJ whole genome shotgun (WGS) entry which is preliminary data.</text>
</comment>
<evidence type="ECO:0000259" key="2">
    <source>
        <dbReference type="Pfam" id="PF14737"/>
    </source>
</evidence>
<protein>
    <recommendedName>
        <fullName evidence="2">DUF4470 domain-containing protein</fullName>
    </recommendedName>
</protein>
<feature type="domain" description="DUF4470" evidence="2">
    <location>
        <begin position="16"/>
        <end position="103"/>
    </location>
</feature>
<dbReference type="EMBL" id="SEOQ01000094">
    <property type="protein sequence ID" value="TFY70580.1"/>
    <property type="molecule type" value="Genomic_DNA"/>
</dbReference>
<dbReference type="AlphaFoldDB" id="A0A4Y9Z8Y4"/>
<feature type="region of interest" description="Disordered" evidence="1">
    <location>
        <begin position="176"/>
        <end position="199"/>
    </location>
</feature>
<evidence type="ECO:0000313" key="3">
    <source>
        <dbReference type="EMBL" id="TFY70580.1"/>
    </source>
</evidence>
<proteinExistence type="predicted"/>
<organism evidence="3 4">
    <name type="scientific">Dentipellis fragilis</name>
    <dbReference type="NCBI Taxonomy" id="205917"/>
    <lineage>
        <taxon>Eukaryota</taxon>
        <taxon>Fungi</taxon>
        <taxon>Dikarya</taxon>
        <taxon>Basidiomycota</taxon>
        <taxon>Agaricomycotina</taxon>
        <taxon>Agaricomycetes</taxon>
        <taxon>Russulales</taxon>
        <taxon>Hericiaceae</taxon>
        <taxon>Dentipellis</taxon>
    </lineage>
</organism>
<gene>
    <name evidence="3" type="ORF">EVG20_g2432</name>
</gene>
<dbReference type="OrthoDB" id="432970at2759"/>
<reference evidence="3 4" key="1">
    <citation type="submission" date="2019-02" db="EMBL/GenBank/DDBJ databases">
        <title>Genome sequencing of the rare red list fungi Dentipellis fragilis.</title>
        <authorList>
            <person name="Buettner E."/>
            <person name="Kellner H."/>
        </authorList>
    </citation>
    <scope>NUCLEOTIDE SEQUENCE [LARGE SCALE GENOMIC DNA]</scope>
    <source>
        <strain evidence="3 4">DSM 105465</strain>
    </source>
</reference>
<evidence type="ECO:0000313" key="4">
    <source>
        <dbReference type="Proteomes" id="UP000298327"/>
    </source>
</evidence>
<accession>A0A4Y9Z8Y4</accession>
<dbReference type="STRING" id="205917.A0A4Y9Z8Y4"/>
<feature type="compositionally biased region" description="Polar residues" evidence="1">
    <location>
        <begin position="176"/>
        <end position="192"/>
    </location>
</feature>
<sequence>MAHQFSWPRTRYLYAIGNTPAVCLTRDVAPEENVDLLLLGCGDPRNVLFTVFCEQSQSVRKLDFTCCDVEPAVLARNVILLSMIYDAEEYTGDIWNIFFHMYLSDTSHTYLVDHCRKLVGYSENISRWNRSPYGSFLRMSTEYTLSELRRHWTLYVNMHNLPADRLATLHNAFTKQGQSSSTMHDTNLSSARSAGPLHQ</sequence>
<keyword evidence="4" id="KW-1185">Reference proteome</keyword>